<comment type="caution">
    <text evidence="3">The sequence shown here is derived from an EMBL/GenBank/DDBJ whole genome shotgun (WGS) entry which is preliminary data.</text>
</comment>
<evidence type="ECO:0000313" key="3">
    <source>
        <dbReference type="EMBL" id="MEN3228634.1"/>
    </source>
</evidence>
<feature type="signal peptide" evidence="2">
    <location>
        <begin position="1"/>
        <end position="32"/>
    </location>
</feature>
<name>A0ABU9ZB36_9HYPH</name>
<evidence type="ECO:0000256" key="1">
    <source>
        <dbReference type="SAM" id="MobiDB-lite"/>
    </source>
</evidence>
<dbReference type="EMBL" id="JAQYXL010000001">
    <property type="protein sequence ID" value="MEN3228634.1"/>
    <property type="molecule type" value="Genomic_DNA"/>
</dbReference>
<sequence>MSITETIFSTVTKPATALAALGLFLAPALAQAQGGSATAGSAGSVASGGTSASTVGTGGTSTGANGATGSSLATGGSAAGGKTMDRSHVNETGQGGLNGQSKAMAHDGGTFSKSQTKTKVRDGESVESRTKTMSHEPGSKPVKSTTTTGSTTGQ</sequence>
<evidence type="ECO:0000313" key="4">
    <source>
        <dbReference type="Proteomes" id="UP001404845"/>
    </source>
</evidence>
<feature type="compositionally biased region" description="Basic and acidic residues" evidence="1">
    <location>
        <begin position="119"/>
        <end position="138"/>
    </location>
</feature>
<dbReference type="Proteomes" id="UP001404845">
    <property type="component" value="Unassembled WGS sequence"/>
</dbReference>
<reference evidence="3 4" key="1">
    <citation type="journal article" date="2023" name="PLoS ONE">
        <title>Complete genome assembly of Hawai'i environmental nontuberculous mycobacteria reveals unexpected co-isolation with methylobacteria.</title>
        <authorList>
            <person name="Hendrix J."/>
            <person name="Epperson L.E."/>
            <person name="Tong E.I."/>
            <person name="Chan Y.L."/>
            <person name="Hasan N.A."/>
            <person name="Dawrs S.N."/>
            <person name="Norton G.J."/>
            <person name="Virdi R."/>
            <person name="Crooks J.L."/>
            <person name="Chan E.D."/>
            <person name="Honda J.R."/>
            <person name="Strong M."/>
        </authorList>
    </citation>
    <scope>NUCLEOTIDE SEQUENCE [LARGE SCALE GENOMIC DNA]</scope>
    <source>
        <strain evidence="3 4">NJH_HI01</strain>
    </source>
</reference>
<feature type="chain" id="PRO_5045059200" evidence="2">
    <location>
        <begin position="33"/>
        <end position="154"/>
    </location>
</feature>
<protein>
    <submittedName>
        <fullName evidence="3">Uncharacterized protein</fullName>
    </submittedName>
</protein>
<keyword evidence="4" id="KW-1185">Reference proteome</keyword>
<proteinExistence type="predicted"/>
<feature type="region of interest" description="Disordered" evidence="1">
    <location>
        <begin position="35"/>
        <end position="154"/>
    </location>
</feature>
<feature type="compositionally biased region" description="Low complexity" evidence="1">
    <location>
        <begin position="62"/>
        <end position="76"/>
    </location>
</feature>
<accession>A0ABU9ZB36</accession>
<evidence type="ECO:0000256" key="2">
    <source>
        <dbReference type="SAM" id="SignalP"/>
    </source>
</evidence>
<feature type="compositionally biased region" description="Low complexity" evidence="1">
    <location>
        <begin position="144"/>
        <end position="154"/>
    </location>
</feature>
<keyword evidence="2" id="KW-0732">Signal</keyword>
<feature type="compositionally biased region" description="Low complexity" evidence="1">
    <location>
        <begin position="35"/>
        <end position="55"/>
    </location>
</feature>
<dbReference type="RefSeq" id="WP_200670644.1">
    <property type="nucleotide sequence ID" value="NZ_JACWCW010000014.1"/>
</dbReference>
<gene>
    <name evidence="3" type="ORF">PUR21_13480</name>
</gene>
<organism evidence="3 4">
    <name type="scientific">Methylorubrum rhodesianum</name>
    <dbReference type="NCBI Taxonomy" id="29427"/>
    <lineage>
        <taxon>Bacteria</taxon>
        <taxon>Pseudomonadati</taxon>
        <taxon>Pseudomonadota</taxon>
        <taxon>Alphaproteobacteria</taxon>
        <taxon>Hyphomicrobiales</taxon>
        <taxon>Methylobacteriaceae</taxon>
        <taxon>Methylorubrum</taxon>
    </lineage>
</organism>